<keyword evidence="4" id="KW-0949">S-adenosyl-L-methionine</keyword>
<comment type="similarity">
    <text evidence="1 4">Belongs to the UPF0677 family.</text>
</comment>
<dbReference type="Proteomes" id="UP000323632">
    <property type="component" value="Unassembled WGS sequence"/>
</dbReference>
<evidence type="ECO:0000256" key="1">
    <source>
        <dbReference type="ARBA" id="ARBA00008138"/>
    </source>
</evidence>
<keyword evidence="3 5" id="KW-0808">Transferase</keyword>
<keyword evidence="6" id="KW-1185">Reference proteome</keyword>
<dbReference type="GO" id="GO:0032259">
    <property type="term" value="P:methylation"/>
    <property type="evidence" value="ECO:0007669"/>
    <property type="project" value="UniProtKB-KW"/>
</dbReference>
<dbReference type="AlphaFoldDB" id="A0A5M6CBY8"/>
<dbReference type="RefSeq" id="WP_150034016.1">
    <property type="nucleotide sequence ID" value="NZ_VWSH01000004.1"/>
</dbReference>
<sequence>MEQHKEMKQPDNTAVRTALWRALHVEVDAPPHIIEDETGLKLIAPDEGWKQRPDMHPEFTRRLRASIVARARFTEDLVIEEYKKGISQYVILGAGLDTFAQRYPDIASNLQIFEIDQPDTQTWKQHRLLETGFGISKQLHFVSVNFETSSWWAALLKAGFDTGKPTVVVCTGVSLYLTKDAIITTLKQIATLAPGSTLAMTFYLPMNLLDKEDQPLQEIAEKGTRQAGTPFVSFFTPEEILELANEAGFKDARTISTKDLEALYFAGRTDNFSPASGEVFLLAKT</sequence>
<dbReference type="InterPro" id="IPR011610">
    <property type="entry name" value="SAM_mthyl_Trfase_ML2640-like"/>
</dbReference>
<dbReference type="EC" id="2.1.1.-" evidence="4"/>
<organism evidence="5 6">
    <name type="scientific">Taibaiella lutea</name>
    <dbReference type="NCBI Taxonomy" id="2608001"/>
    <lineage>
        <taxon>Bacteria</taxon>
        <taxon>Pseudomonadati</taxon>
        <taxon>Bacteroidota</taxon>
        <taxon>Chitinophagia</taxon>
        <taxon>Chitinophagales</taxon>
        <taxon>Chitinophagaceae</taxon>
        <taxon>Taibaiella</taxon>
    </lineage>
</organism>
<reference evidence="5 6" key="1">
    <citation type="submission" date="2019-09" db="EMBL/GenBank/DDBJ databases">
        <title>Genome sequence and assembly of Taibaiella sp.</title>
        <authorList>
            <person name="Chhetri G."/>
        </authorList>
    </citation>
    <scope>NUCLEOTIDE SEQUENCE [LARGE SCALE GENOMIC DNA]</scope>
    <source>
        <strain evidence="5 6">KVB11</strain>
    </source>
</reference>
<dbReference type="InterPro" id="IPR029063">
    <property type="entry name" value="SAM-dependent_MTases_sf"/>
</dbReference>
<keyword evidence="2 4" id="KW-0489">Methyltransferase</keyword>
<gene>
    <name evidence="5" type="ORF">F0919_17165</name>
</gene>
<accession>A0A5M6CBY8</accession>
<proteinExistence type="inferred from homology"/>
<evidence type="ECO:0000256" key="4">
    <source>
        <dbReference type="RuleBase" id="RU362030"/>
    </source>
</evidence>
<evidence type="ECO:0000256" key="2">
    <source>
        <dbReference type="ARBA" id="ARBA00022603"/>
    </source>
</evidence>
<dbReference type="NCBIfam" id="TIGR00027">
    <property type="entry name" value="mthyl_TIGR00027"/>
    <property type="match status" value="1"/>
</dbReference>
<dbReference type="Gene3D" id="3.40.50.150">
    <property type="entry name" value="Vaccinia Virus protein VP39"/>
    <property type="match status" value="1"/>
</dbReference>
<dbReference type="PANTHER" id="PTHR43619:SF2">
    <property type="entry name" value="S-ADENOSYL-L-METHIONINE-DEPENDENT METHYLTRANSFERASES SUPERFAMILY PROTEIN"/>
    <property type="match status" value="1"/>
</dbReference>
<evidence type="ECO:0000313" key="6">
    <source>
        <dbReference type="Proteomes" id="UP000323632"/>
    </source>
</evidence>
<dbReference type="SUPFAM" id="SSF53335">
    <property type="entry name" value="S-adenosyl-L-methionine-dependent methyltransferases"/>
    <property type="match status" value="1"/>
</dbReference>
<protein>
    <recommendedName>
        <fullName evidence="4">S-adenosyl-L-methionine-dependent methyltransferase</fullName>
        <ecNumber evidence="4">2.1.1.-</ecNumber>
    </recommendedName>
</protein>
<dbReference type="PANTHER" id="PTHR43619">
    <property type="entry name" value="S-ADENOSYL-L-METHIONINE-DEPENDENT METHYLTRANSFERASE YKTD-RELATED"/>
    <property type="match status" value="1"/>
</dbReference>
<evidence type="ECO:0000313" key="5">
    <source>
        <dbReference type="EMBL" id="KAA5532513.1"/>
    </source>
</evidence>
<comment type="caution">
    <text evidence="5">The sequence shown here is derived from an EMBL/GenBank/DDBJ whole genome shotgun (WGS) entry which is preliminary data.</text>
</comment>
<dbReference type="InterPro" id="IPR007213">
    <property type="entry name" value="Ppm1/Ppm2/Tcmp"/>
</dbReference>
<dbReference type="GO" id="GO:0008168">
    <property type="term" value="F:methyltransferase activity"/>
    <property type="evidence" value="ECO:0007669"/>
    <property type="project" value="UniProtKB-UniRule"/>
</dbReference>
<evidence type="ECO:0000256" key="3">
    <source>
        <dbReference type="ARBA" id="ARBA00022679"/>
    </source>
</evidence>
<name>A0A5M6CBY8_9BACT</name>
<dbReference type="Pfam" id="PF04072">
    <property type="entry name" value="LCM"/>
    <property type="match status" value="1"/>
</dbReference>
<comment type="function">
    <text evidence="4">Exhibits S-adenosyl-L-methionine-dependent methyltransferase activity.</text>
</comment>
<dbReference type="EMBL" id="VWSH01000004">
    <property type="protein sequence ID" value="KAA5532513.1"/>
    <property type="molecule type" value="Genomic_DNA"/>
</dbReference>